<evidence type="ECO:0000313" key="3">
    <source>
        <dbReference type="Proteomes" id="UP000642748"/>
    </source>
</evidence>
<dbReference type="Proteomes" id="UP000642748">
    <property type="component" value="Unassembled WGS sequence"/>
</dbReference>
<keyword evidence="1" id="KW-0812">Transmembrane</keyword>
<name>A0A8J3VSF7_9ACTN</name>
<keyword evidence="1" id="KW-1133">Transmembrane helix</keyword>
<keyword evidence="3" id="KW-1185">Reference proteome</keyword>
<evidence type="ECO:0000256" key="1">
    <source>
        <dbReference type="SAM" id="Phobius"/>
    </source>
</evidence>
<accession>A0A8J3VSF7</accession>
<proteinExistence type="predicted"/>
<dbReference type="AlphaFoldDB" id="A0A8J3VSF7"/>
<dbReference type="EMBL" id="BONZ01000049">
    <property type="protein sequence ID" value="GIH17019.1"/>
    <property type="molecule type" value="Genomic_DNA"/>
</dbReference>
<feature type="transmembrane region" description="Helical" evidence="1">
    <location>
        <begin position="94"/>
        <end position="114"/>
    </location>
</feature>
<feature type="transmembrane region" description="Helical" evidence="1">
    <location>
        <begin position="33"/>
        <end position="58"/>
    </location>
</feature>
<comment type="caution">
    <text evidence="2">The sequence shown here is derived from an EMBL/GenBank/DDBJ whole genome shotgun (WGS) entry which is preliminary data.</text>
</comment>
<feature type="transmembrane region" description="Helical" evidence="1">
    <location>
        <begin position="64"/>
        <end position="82"/>
    </location>
</feature>
<protein>
    <submittedName>
        <fullName evidence="2">Uncharacterized protein</fullName>
    </submittedName>
</protein>
<organism evidence="2 3">
    <name type="scientific">Rugosimonospora africana</name>
    <dbReference type="NCBI Taxonomy" id="556532"/>
    <lineage>
        <taxon>Bacteria</taxon>
        <taxon>Bacillati</taxon>
        <taxon>Actinomycetota</taxon>
        <taxon>Actinomycetes</taxon>
        <taxon>Micromonosporales</taxon>
        <taxon>Micromonosporaceae</taxon>
        <taxon>Rugosimonospora</taxon>
    </lineage>
</organism>
<keyword evidence="1" id="KW-0472">Membrane</keyword>
<evidence type="ECO:0000313" key="2">
    <source>
        <dbReference type="EMBL" id="GIH17019.1"/>
    </source>
</evidence>
<reference evidence="2" key="1">
    <citation type="submission" date="2021-01" db="EMBL/GenBank/DDBJ databases">
        <title>Whole genome shotgun sequence of Rugosimonospora africana NBRC 104875.</title>
        <authorList>
            <person name="Komaki H."/>
            <person name="Tamura T."/>
        </authorList>
    </citation>
    <scope>NUCLEOTIDE SEQUENCE</scope>
    <source>
        <strain evidence="2">NBRC 104875</strain>
    </source>
</reference>
<sequence>MFFPVPPGRGRLARFRDTEPPRSSWERAWSGRLVSACLAVLGLAPTVGVVALLLAGGVNDPRPLPAVALIAAAGVLATAGLYSRRARVRARLAMASAACLAGSCVVLEVLSAIFSS</sequence>
<gene>
    <name evidence="2" type="ORF">Raf01_51910</name>
</gene>